<dbReference type="InterPro" id="IPR016162">
    <property type="entry name" value="Ald_DH_N"/>
</dbReference>
<evidence type="ECO:0000313" key="8">
    <source>
        <dbReference type="EMBL" id="MBO8481376.1"/>
    </source>
</evidence>
<dbReference type="GO" id="GO:0005737">
    <property type="term" value="C:cytoplasm"/>
    <property type="evidence" value="ECO:0007669"/>
    <property type="project" value="TreeGrafter"/>
</dbReference>
<gene>
    <name evidence="8" type="ORF">IAC87_02380</name>
</gene>
<dbReference type="GO" id="GO:0006081">
    <property type="term" value="P:aldehyde metabolic process"/>
    <property type="evidence" value="ECO:0007669"/>
    <property type="project" value="InterPro"/>
</dbReference>
<dbReference type="FunFam" id="3.40.309.10:FF:000003">
    <property type="entry name" value="Aldehyde dehydrogenase"/>
    <property type="match status" value="1"/>
</dbReference>
<feature type="active site" evidence="4 5">
    <location>
        <position position="210"/>
    </location>
</feature>
<comment type="caution">
    <text evidence="8">The sequence shown here is derived from an EMBL/GenBank/DDBJ whole genome shotgun (WGS) entry which is preliminary data.</text>
</comment>
<feature type="domain" description="Aldehyde dehydrogenase" evidence="7">
    <location>
        <begin position="7"/>
        <end position="419"/>
    </location>
</feature>
<dbReference type="FunFam" id="3.40.605.10:FF:000004">
    <property type="entry name" value="Aldehyde dehydrogenase"/>
    <property type="match status" value="1"/>
</dbReference>
<feature type="active site" evidence="4">
    <location>
        <position position="244"/>
    </location>
</feature>
<dbReference type="PROSITE" id="PS00687">
    <property type="entry name" value="ALDEHYDE_DEHYDR_GLU"/>
    <property type="match status" value="1"/>
</dbReference>
<dbReference type="InterPro" id="IPR016160">
    <property type="entry name" value="Ald_DH_CS_CYS"/>
</dbReference>
<evidence type="ECO:0000259" key="7">
    <source>
        <dbReference type="Pfam" id="PF00171"/>
    </source>
</evidence>
<dbReference type="PANTHER" id="PTHR43570:SF16">
    <property type="entry name" value="ALDEHYDE DEHYDROGENASE TYPE III, ISOFORM Q"/>
    <property type="match status" value="1"/>
</dbReference>
<dbReference type="PIRSF" id="PIRSF036492">
    <property type="entry name" value="ALDH"/>
    <property type="match status" value="1"/>
</dbReference>
<dbReference type="SUPFAM" id="SSF53720">
    <property type="entry name" value="ALDH-like"/>
    <property type="match status" value="1"/>
</dbReference>
<reference evidence="8" key="1">
    <citation type="submission" date="2020-10" db="EMBL/GenBank/DDBJ databases">
        <authorList>
            <person name="Gilroy R."/>
        </authorList>
    </citation>
    <scope>NUCLEOTIDE SEQUENCE</scope>
    <source>
        <strain evidence="8">B3-2255</strain>
    </source>
</reference>
<dbReference type="Gene3D" id="3.40.605.10">
    <property type="entry name" value="Aldehyde Dehydrogenase, Chain A, domain 1"/>
    <property type="match status" value="1"/>
</dbReference>
<evidence type="ECO:0000256" key="1">
    <source>
        <dbReference type="ARBA" id="ARBA00009986"/>
    </source>
</evidence>
<dbReference type="Pfam" id="PF00171">
    <property type="entry name" value="Aldedh"/>
    <property type="match status" value="1"/>
</dbReference>
<evidence type="ECO:0000313" key="9">
    <source>
        <dbReference type="Proteomes" id="UP000823772"/>
    </source>
</evidence>
<comment type="similarity">
    <text evidence="1 6">Belongs to the aldehyde dehydrogenase family.</text>
</comment>
<evidence type="ECO:0000256" key="3">
    <source>
        <dbReference type="ARBA" id="ARBA00023027"/>
    </source>
</evidence>
<evidence type="ECO:0000256" key="2">
    <source>
        <dbReference type="ARBA" id="ARBA00023002"/>
    </source>
</evidence>
<dbReference type="Gene3D" id="3.40.309.10">
    <property type="entry name" value="Aldehyde Dehydrogenase, Chain A, domain 2"/>
    <property type="match status" value="1"/>
</dbReference>
<evidence type="ECO:0000256" key="6">
    <source>
        <dbReference type="RuleBase" id="RU003345"/>
    </source>
</evidence>
<dbReference type="InterPro" id="IPR012394">
    <property type="entry name" value="Aldehyde_DH_NAD(P)"/>
</dbReference>
<dbReference type="InterPro" id="IPR016161">
    <property type="entry name" value="Ald_DH/histidinol_DH"/>
</dbReference>
<dbReference type="GO" id="GO:0004029">
    <property type="term" value="F:aldehyde dehydrogenase (NAD+) activity"/>
    <property type="evidence" value="ECO:0007669"/>
    <property type="project" value="TreeGrafter"/>
</dbReference>
<dbReference type="PANTHER" id="PTHR43570">
    <property type="entry name" value="ALDEHYDE DEHYDROGENASE"/>
    <property type="match status" value="1"/>
</dbReference>
<protein>
    <submittedName>
        <fullName evidence="8">Aldehyde dehydrogenase family protein</fullName>
    </submittedName>
</protein>
<dbReference type="AlphaFoldDB" id="A0A9D9J0C7"/>
<proteinExistence type="inferred from homology"/>
<keyword evidence="2 6" id="KW-0560">Oxidoreductase</keyword>
<accession>A0A9D9J0C7</accession>
<evidence type="ECO:0000256" key="4">
    <source>
        <dbReference type="PIRSR" id="PIRSR036492-1"/>
    </source>
</evidence>
<organism evidence="8 9">
    <name type="scientific">Candidatus Merdivivens faecigallinarum</name>
    <dbReference type="NCBI Taxonomy" id="2840871"/>
    <lineage>
        <taxon>Bacteria</taxon>
        <taxon>Pseudomonadati</taxon>
        <taxon>Bacteroidota</taxon>
        <taxon>Bacteroidia</taxon>
        <taxon>Bacteroidales</taxon>
        <taxon>Muribaculaceae</taxon>
        <taxon>Muribaculaceae incertae sedis</taxon>
        <taxon>Candidatus Merdivivens</taxon>
    </lineage>
</organism>
<sequence length="420" mass="45917">MDIIGSSIERARGFFASGATRDPSFRKEALKRLRDNIRSMEDEIFAALNEDLGKSATESYMTETGMVLESIGYMLRHLGNLSRPRRTAPSIGQAPGKATIYPEPYGTALIISPWNYPLLLALDPLVAAIAAGNCCILKPSEYAPATCRLLHRLISRTFDPGHVCLIEGGSDVGEALLDGRFDYIFYTGGKTVGRIVMEKASRHLTPVTLELGGKSPVVVLDDADVDIAARRIAFGKLLNCGQTCVAPDYLLVGKGIKERFIRAFIRETEKMYGSQPMESPDYGKIINRRHFDRLIRFISMAYMDTGTCGADSTGEGQIAYGGIYDSQRLKIAPTLLTGVAWDSAIMQEEIFGPILPILETESLEDAIAHISSGERPLAAYIFTGNRKLAEKFIRTVPFGGGCNNDTIMQLASPRLPFGGT</sequence>
<name>A0A9D9J0C7_9BACT</name>
<keyword evidence="3" id="KW-0520">NAD</keyword>
<reference evidence="8" key="2">
    <citation type="journal article" date="2021" name="PeerJ">
        <title>Extensive microbial diversity within the chicken gut microbiome revealed by metagenomics and culture.</title>
        <authorList>
            <person name="Gilroy R."/>
            <person name="Ravi A."/>
            <person name="Getino M."/>
            <person name="Pursley I."/>
            <person name="Horton D.L."/>
            <person name="Alikhan N.F."/>
            <person name="Baker D."/>
            <person name="Gharbi K."/>
            <person name="Hall N."/>
            <person name="Watson M."/>
            <person name="Adriaenssens E.M."/>
            <person name="Foster-Nyarko E."/>
            <person name="Jarju S."/>
            <person name="Secka A."/>
            <person name="Antonio M."/>
            <person name="Oren A."/>
            <person name="Chaudhuri R.R."/>
            <person name="La Ragione R."/>
            <person name="Hildebrand F."/>
            <person name="Pallen M.J."/>
        </authorList>
    </citation>
    <scope>NUCLEOTIDE SEQUENCE</scope>
    <source>
        <strain evidence="8">B3-2255</strain>
    </source>
</reference>
<dbReference type="InterPro" id="IPR029510">
    <property type="entry name" value="Ald_DH_CS_GLU"/>
</dbReference>
<dbReference type="InterPro" id="IPR016163">
    <property type="entry name" value="Ald_DH_C"/>
</dbReference>
<dbReference type="InterPro" id="IPR015590">
    <property type="entry name" value="Aldehyde_DH_dom"/>
</dbReference>
<dbReference type="EMBL" id="JADILY010000049">
    <property type="protein sequence ID" value="MBO8481376.1"/>
    <property type="molecule type" value="Genomic_DNA"/>
</dbReference>
<feature type="non-terminal residue" evidence="8">
    <location>
        <position position="420"/>
    </location>
</feature>
<dbReference type="Proteomes" id="UP000823772">
    <property type="component" value="Unassembled WGS sequence"/>
</dbReference>
<dbReference type="PROSITE" id="PS00070">
    <property type="entry name" value="ALDEHYDE_DEHYDR_CYS"/>
    <property type="match status" value="1"/>
</dbReference>
<evidence type="ECO:0000256" key="5">
    <source>
        <dbReference type="PROSITE-ProRule" id="PRU10007"/>
    </source>
</evidence>